<feature type="compositionally biased region" description="Pro residues" evidence="7">
    <location>
        <begin position="86"/>
        <end position="107"/>
    </location>
</feature>
<evidence type="ECO:0000256" key="7">
    <source>
        <dbReference type="SAM" id="MobiDB-lite"/>
    </source>
</evidence>
<reference evidence="10 11" key="1">
    <citation type="journal article" date="2018" name="Sci. Data">
        <title>The draft genome sequence of cork oak.</title>
        <authorList>
            <person name="Ramos A.M."/>
            <person name="Usie A."/>
            <person name="Barbosa P."/>
            <person name="Barros P.M."/>
            <person name="Capote T."/>
            <person name="Chaves I."/>
            <person name="Simoes F."/>
            <person name="Abreu I."/>
            <person name="Carrasquinho I."/>
            <person name="Faro C."/>
            <person name="Guimaraes J.B."/>
            <person name="Mendonca D."/>
            <person name="Nobrega F."/>
            <person name="Rodrigues L."/>
            <person name="Saibo N.J.M."/>
            <person name="Varela M.C."/>
            <person name="Egas C."/>
            <person name="Matos J."/>
            <person name="Miguel C.M."/>
            <person name="Oliveira M.M."/>
            <person name="Ricardo C.P."/>
            <person name="Goncalves S."/>
        </authorList>
    </citation>
    <scope>NUCLEOTIDE SEQUENCE [LARGE SCALE GENOMIC DNA]</scope>
    <source>
        <strain evidence="11">cv. HL8</strain>
    </source>
</reference>
<keyword evidence="4" id="KW-0735">Signal-anchor</keyword>
<dbReference type="GO" id="GO:0005794">
    <property type="term" value="C:Golgi apparatus"/>
    <property type="evidence" value="ECO:0007669"/>
    <property type="project" value="TreeGrafter"/>
</dbReference>
<evidence type="ECO:0000313" key="11">
    <source>
        <dbReference type="Proteomes" id="UP000237347"/>
    </source>
</evidence>
<dbReference type="PANTHER" id="PTHR32285">
    <property type="entry name" value="PROTEIN TRICHOME BIREFRINGENCE-LIKE 9-RELATED"/>
    <property type="match status" value="1"/>
</dbReference>
<comment type="similarity">
    <text evidence="2">Belongs to the PC-esterase family. TBL subfamily.</text>
</comment>
<dbReference type="InterPro" id="IPR029962">
    <property type="entry name" value="TBL"/>
</dbReference>
<dbReference type="InterPro" id="IPR026057">
    <property type="entry name" value="TBL_C"/>
</dbReference>
<feature type="domain" description="Trichome birefringence-like N-terminal" evidence="9">
    <location>
        <begin position="126"/>
        <end position="178"/>
    </location>
</feature>
<sequence>MKLNWFGNKQNHMLLKLVVAILLMGFAFRLVFFRSTTVSPILEQTPIARKSVVPNPNPSPNPNPNPKTVSPILEETNISQKSVVPIPIPIPIPNPNPNPNPNPPPPVHVQVQGNEDQVPPKENFEEKCDLLTGDWIPNPSGPTYTNQSCSLIESHQNCIDNGRPDTGYLYWRWNPRDCALPPFDPERFLEMMRNKTWALIGDSISRNHVQSLLCMLSQVEQAVQVYHDEDYRSKRWQFPSYNFSISVIWSPFLVKADIFEDFNGVSTSEVELYLDKLDKKWTDQYQNLDYMIISSGKWFLKTAIYHENDTVLGCHYCPKRNLTELGFDFAYRKSLRFVLDFIVSSNHKGLIFFRTSTPDHFENGEWSNGGNCLRKSPVKEGEMELKDLNRILRKVELEEFEKAALKASENGVNLKLLDLTMLSLLRPDGHPGPYREFYPYAKDKNATVQNDCLHWCLPGPIDYWNDVIMEMVELRTSDTFPTSRPVFDKIDLSDWTFGAIGHLHS</sequence>
<evidence type="ECO:0000259" key="8">
    <source>
        <dbReference type="Pfam" id="PF13839"/>
    </source>
</evidence>
<keyword evidence="5" id="KW-1133">Transmembrane helix</keyword>
<feature type="region of interest" description="Disordered" evidence="7">
    <location>
        <begin position="50"/>
        <end position="71"/>
    </location>
</feature>
<accession>A0AAW0JGX0</accession>
<name>A0AAW0JGX0_QUESU</name>
<evidence type="ECO:0000259" key="9">
    <source>
        <dbReference type="Pfam" id="PF14416"/>
    </source>
</evidence>
<protein>
    <submittedName>
        <fullName evidence="10">Protein trichome birefringence-like 23</fullName>
    </submittedName>
</protein>
<keyword evidence="6" id="KW-0472">Membrane</keyword>
<feature type="region of interest" description="Disordered" evidence="7">
    <location>
        <begin position="85"/>
        <end position="118"/>
    </location>
</feature>
<proteinExistence type="inferred from homology"/>
<comment type="caution">
    <text evidence="10">The sequence shown here is derived from an EMBL/GenBank/DDBJ whole genome shotgun (WGS) entry which is preliminary data.</text>
</comment>
<dbReference type="GO" id="GO:0016020">
    <property type="term" value="C:membrane"/>
    <property type="evidence" value="ECO:0007669"/>
    <property type="project" value="UniProtKB-SubCell"/>
</dbReference>
<evidence type="ECO:0000256" key="6">
    <source>
        <dbReference type="ARBA" id="ARBA00023136"/>
    </source>
</evidence>
<gene>
    <name evidence="10" type="primary">TBL23</name>
    <name evidence="10" type="ORF">CFP56_032970</name>
</gene>
<evidence type="ECO:0000256" key="4">
    <source>
        <dbReference type="ARBA" id="ARBA00022968"/>
    </source>
</evidence>
<dbReference type="Proteomes" id="UP000237347">
    <property type="component" value="Unassembled WGS sequence"/>
</dbReference>
<feature type="domain" description="Trichome birefringence-like C-terminal" evidence="8">
    <location>
        <begin position="180"/>
        <end position="471"/>
    </location>
</feature>
<keyword evidence="11" id="KW-1185">Reference proteome</keyword>
<dbReference type="InterPro" id="IPR025846">
    <property type="entry name" value="TBL_N"/>
</dbReference>
<dbReference type="EMBL" id="PKMF04000570">
    <property type="protein sequence ID" value="KAK7825616.1"/>
    <property type="molecule type" value="Genomic_DNA"/>
</dbReference>
<dbReference type="AlphaFoldDB" id="A0AAW0JGX0"/>
<dbReference type="PANTHER" id="PTHR32285:SF219">
    <property type="entry name" value="PROTEIN TRICHOME BIREFRINGENCE-LIKE 24"/>
    <property type="match status" value="1"/>
</dbReference>
<comment type="subcellular location">
    <subcellularLocation>
        <location evidence="1">Membrane</location>
        <topology evidence="1">Single-pass membrane protein</topology>
    </subcellularLocation>
</comment>
<dbReference type="GO" id="GO:0016413">
    <property type="term" value="F:O-acetyltransferase activity"/>
    <property type="evidence" value="ECO:0007669"/>
    <property type="project" value="InterPro"/>
</dbReference>
<dbReference type="Pfam" id="PF14416">
    <property type="entry name" value="PMR5N"/>
    <property type="match status" value="1"/>
</dbReference>
<evidence type="ECO:0000256" key="3">
    <source>
        <dbReference type="ARBA" id="ARBA00022692"/>
    </source>
</evidence>
<dbReference type="Pfam" id="PF13839">
    <property type="entry name" value="PC-Esterase"/>
    <property type="match status" value="1"/>
</dbReference>
<evidence type="ECO:0000256" key="2">
    <source>
        <dbReference type="ARBA" id="ARBA00007727"/>
    </source>
</evidence>
<evidence type="ECO:0000256" key="1">
    <source>
        <dbReference type="ARBA" id="ARBA00004167"/>
    </source>
</evidence>
<evidence type="ECO:0000256" key="5">
    <source>
        <dbReference type="ARBA" id="ARBA00022989"/>
    </source>
</evidence>
<evidence type="ECO:0000313" key="10">
    <source>
        <dbReference type="EMBL" id="KAK7825616.1"/>
    </source>
</evidence>
<organism evidence="10 11">
    <name type="scientific">Quercus suber</name>
    <name type="common">Cork oak</name>
    <dbReference type="NCBI Taxonomy" id="58331"/>
    <lineage>
        <taxon>Eukaryota</taxon>
        <taxon>Viridiplantae</taxon>
        <taxon>Streptophyta</taxon>
        <taxon>Embryophyta</taxon>
        <taxon>Tracheophyta</taxon>
        <taxon>Spermatophyta</taxon>
        <taxon>Magnoliopsida</taxon>
        <taxon>eudicotyledons</taxon>
        <taxon>Gunneridae</taxon>
        <taxon>Pentapetalae</taxon>
        <taxon>rosids</taxon>
        <taxon>fabids</taxon>
        <taxon>Fagales</taxon>
        <taxon>Fagaceae</taxon>
        <taxon>Quercus</taxon>
    </lineage>
</organism>
<keyword evidence="3" id="KW-0812">Transmembrane</keyword>
<feature type="compositionally biased region" description="Pro residues" evidence="7">
    <location>
        <begin position="55"/>
        <end position="65"/>
    </location>
</feature>